<feature type="domain" description="GYF" evidence="13">
    <location>
        <begin position="649"/>
        <end position="705"/>
    </location>
</feature>
<dbReference type="GO" id="GO:0032259">
    <property type="term" value="P:methylation"/>
    <property type="evidence" value="ECO:0007669"/>
    <property type="project" value="UniProtKB-KW"/>
</dbReference>
<keyword evidence="15" id="KW-1185">Reference proteome</keyword>
<keyword evidence="9" id="KW-0539">Nucleus</keyword>
<evidence type="ECO:0000256" key="10">
    <source>
        <dbReference type="ARBA" id="ARBA00047571"/>
    </source>
</evidence>
<evidence type="ECO:0000259" key="12">
    <source>
        <dbReference type="PROSITE" id="PS50280"/>
    </source>
</evidence>
<dbReference type="GO" id="GO:0140999">
    <property type="term" value="F:histone H3K4 trimethyltransferase activity"/>
    <property type="evidence" value="ECO:0007669"/>
    <property type="project" value="UniProtKB-EC"/>
</dbReference>
<keyword evidence="8" id="KW-0804">Transcription</keyword>
<evidence type="ECO:0000313" key="14">
    <source>
        <dbReference type="EMBL" id="CAI9115344.1"/>
    </source>
</evidence>
<dbReference type="InterPro" id="IPR035445">
    <property type="entry name" value="GYF-like_dom_sf"/>
</dbReference>
<feature type="region of interest" description="Disordered" evidence="11">
    <location>
        <begin position="109"/>
        <end position="132"/>
    </location>
</feature>
<dbReference type="InterPro" id="IPR003169">
    <property type="entry name" value="GYF"/>
</dbReference>
<dbReference type="SUPFAM" id="SSF55277">
    <property type="entry name" value="GYF domain"/>
    <property type="match status" value="1"/>
</dbReference>
<comment type="subcellular location">
    <subcellularLocation>
        <location evidence="1">Nucleus</location>
    </subcellularLocation>
</comment>
<keyword evidence="3" id="KW-0489">Methyltransferase</keyword>
<dbReference type="InterPro" id="IPR046341">
    <property type="entry name" value="SET_dom_sf"/>
</dbReference>
<dbReference type="PANTHER" id="PTHR45814">
    <property type="entry name" value="HISTONE-LYSINE N-METHYLTRANSFERASE SETD1"/>
    <property type="match status" value="1"/>
</dbReference>
<feature type="compositionally biased region" description="Basic residues" evidence="11">
    <location>
        <begin position="1354"/>
        <end position="1366"/>
    </location>
</feature>
<keyword evidence="5" id="KW-0949">S-adenosyl-L-methionine</keyword>
<evidence type="ECO:0000256" key="7">
    <source>
        <dbReference type="ARBA" id="ARBA00023015"/>
    </source>
</evidence>
<dbReference type="PANTHER" id="PTHR45814:SF2">
    <property type="entry name" value="HISTONE-LYSINE N-METHYLTRANSFERASE SETD1"/>
    <property type="match status" value="1"/>
</dbReference>
<evidence type="ECO:0000256" key="8">
    <source>
        <dbReference type="ARBA" id="ARBA00023163"/>
    </source>
</evidence>
<evidence type="ECO:0000256" key="2">
    <source>
        <dbReference type="ARBA" id="ARBA00012182"/>
    </source>
</evidence>
<evidence type="ECO:0000256" key="1">
    <source>
        <dbReference type="ARBA" id="ARBA00004123"/>
    </source>
</evidence>
<dbReference type="Proteomes" id="UP001161247">
    <property type="component" value="Chromosome 8"/>
</dbReference>
<evidence type="ECO:0000256" key="9">
    <source>
        <dbReference type="ARBA" id="ARBA00023242"/>
    </source>
</evidence>
<organism evidence="14 15">
    <name type="scientific">Oldenlandia corymbosa var. corymbosa</name>
    <dbReference type="NCBI Taxonomy" id="529605"/>
    <lineage>
        <taxon>Eukaryota</taxon>
        <taxon>Viridiplantae</taxon>
        <taxon>Streptophyta</taxon>
        <taxon>Embryophyta</taxon>
        <taxon>Tracheophyta</taxon>
        <taxon>Spermatophyta</taxon>
        <taxon>Magnoliopsida</taxon>
        <taxon>eudicotyledons</taxon>
        <taxon>Gunneridae</taxon>
        <taxon>Pentapetalae</taxon>
        <taxon>asterids</taxon>
        <taxon>lamiids</taxon>
        <taxon>Gentianales</taxon>
        <taxon>Rubiaceae</taxon>
        <taxon>Rubioideae</taxon>
        <taxon>Spermacoceae</taxon>
        <taxon>Hedyotis-Oldenlandia complex</taxon>
        <taxon>Oldenlandia</taxon>
    </lineage>
</organism>
<evidence type="ECO:0000256" key="6">
    <source>
        <dbReference type="ARBA" id="ARBA00022853"/>
    </source>
</evidence>
<feature type="region of interest" description="Disordered" evidence="11">
    <location>
        <begin position="1397"/>
        <end position="1417"/>
    </location>
</feature>
<feature type="compositionally biased region" description="Basic and acidic residues" evidence="11">
    <location>
        <begin position="76"/>
        <end position="86"/>
    </location>
</feature>
<keyword evidence="4" id="KW-0808">Transferase</keyword>
<feature type="compositionally biased region" description="Acidic residues" evidence="11">
    <location>
        <begin position="111"/>
        <end position="132"/>
    </location>
</feature>
<keyword evidence="7" id="KW-0805">Transcription regulation</keyword>
<dbReference type="GO" id="GO:0048188">
    <property type="term" value="C:Set1C/COMPASS complex"/>
    <property type="evidence" value="ECO:0007669"/>
    <property type="project" value="InterPro"/>
</dbReference>
<dbReference type="InterPro" id="IPR001214">
    <property type="entry name" value="SET_dom"/>
</dbReference>
<evidence type="ECO:0000256" key="11">
    <source>
        <dbReference type="SAM" id="MobiDB-lite"/>
    </source>
</evidence>
<dbReference type="InterPro" id="IPR044570">
    <property type="entry name" value="Set1-like"/>
</dbReference>
<dbReference type="SUPFAM" id="SSF82199">
    <property type="entry name" value="SET domain"/>
    <property type="match status" value="1"/>
</dbReference>
<dbReference type="CDD" id="cd19169">
    <property type="entry name" value="SET_SETD1"/>
    <property type="match status" value="1"/>
</dbReference>
<reference evidence="14" key="1">
    <citation type="submission" date="2023-03" db="EMBL/GenBank/DDBJ databases">
        <authorList>
            <person name="Julca I."/>
        </authorList>
    </citation>
    <scope>NUCLEOTIDE SEQUENCE</scope>
</reference>
<evidence type="ECO:0000259" key="13">
    <source>
        <dbReference type="PROSITE" id="PS50829"/>
    </source>
</evidence>
<dbReference type="InterPro" id="IPR037841">
    <property type="entry name" value="SET_SETD1A/B"/>
</dbReference>
<dbReference type="Gene3D" id="2.170.270.10">
    <property type="entry name" value="SET domain"/>
    <property type="match status" value="1"/>
</dbReference>
<evidence type="ECO:0000256" key="5">
    <source>
        <dbReference type="ARBA" id="ARBA00022691"/>
    </source>
</evidence>
<sequence length="1744" mass="196429">MTLGWDPAHMKLHLSLIFDSPGGRRIVKIKNDSHVEFMNRVDPMSCLDLYIDLEDITQEERETSLENVSFGDFRRGERASTSRNRDEEETPLFAQNDYREELDSDYIAPSESEEDCDVSGESDFEESDDERLENEERDCNLFARRHVYKAKHAVKLWNIHHKREYTVAASSPRTWAVRCRTFNVESEDGEPPCEWKMRVSLKAHGLHEIVRWHDAHNCMTPVNDNDNRCVDASLIARLIKRKVEDNVDYTVASAQKDVKTLLKVDVPYKRAWHGRRKAIEAVYGDWTSNFEELPRYIIALKFTNLETRSRVGMEGGTRSRFEATPFDGDDAMWRVVTATRLSGGVWAYERIERIAPQRKGVDYLLDETAPLARRWECRYTYGDAPRSGTPPFRDQLTSLRVKDGEVLNNIRVSTERFREKREDDNLLDEELDKHLDDIINQTHAALTLAQMMRWSCGEDVQVSLSSCCDCDEQVGSYHSGMKLTSCQSNGNDNSGEMSQSLNVVSGGTPSHHKSYTAASTVPPSYVTGWMYVNQSGQMCGPYIQEQLYEGLATGFLPEELLVYPILNGFLANSVPLKYFKQFPDHVATGFTYLATSVSSAASNHPVAELPAKKQENTADLINSSASNHRFSSSGEVCNSTAQSMPSTDEPCWFFEDAEGTKHGPHSLMELYSWCHYGYLQNSLKVYHVHNRYEPFTLNSLLNSWGMASQSLPKAIGVPSTALSRDFLSEVSDELSLQLHSGIMKSARRLILDEIVGHTIGEFIATKKAHKHAKPERAESSVENSLSDYKDIKGRKTCTITGSEADVQSRACLKSVGSVENFRLACDVLCRSLMNSCMDGIWNVVFLDTVAEYTSSWRKRKRWYTPTISTLPGSFPKQYPETLARFPAEDLQVEQELPADETEFPPGFEMVATAVPDSNVSDDIIEMFLADLHSSAKISLSPYFETLLEEEVRKVTDIPRDVDVNEVAELASCLSEHDSFRTAAVPEAPPCNGVEIPCQSEEAFHHETRASATDILSSVFSSLSVPLRNICSDVVIDKLQPSKFEGNGNGNACFSSQIRRVKPSRSDEGIPRVTLNAALRIFRLKVHEVVVRELKTLFVDEAISGASMKAFKKFPKLKYFEDLGSTGVDGNNFLRVSELWKGSSTVSDLTGKQMYYRKRKLGERNSGSLSLSSTAEKVEVPRQMIKKKKKNDDISEEVPAIARKGNTITRLKTRGVQNCQIDVCGAASLPDKELDKDPQRIKEMVDVSSISGKKQRKQLVMKLKKQETFREVSSIAEIIDVPSTSKKKQKKHLVNKLKKHEISAQFPTIDRKENTIEAQISQSDASSTEDVDMQGKELKKELREVQEMLNVPSTSKKKQKKKLAKKLKKDEVSAEVPTATEKGNTVTSCETIEAQDFQSDACNPSNRPRKQLGNEPRQVKEVVDIPRIAAKKTSLLDDFKSVEKITRCRSRKLSNTQVQSPNYTATNVLKPKRKASDTVDDIERPETQKVLKIEKGTTKQSAPGCVGIRKKKVANKSRSSKTWPQSEGCARSSISGWEWRKWSLSANPADRARARGTNCSHAQSNSLDANVTQLSSVKGLSARTNRVKLRNLLVAAEGTDLLKASQLKARKKRLRFQRSKIHDWGLIALEPIEAEDLVIEYVGELIRPSISDIRERHYEKIGIGSSYLFRLDDGYVVDATKRGGIARFINHSCEPNCYTKVITVEGEKKIFIYAKRHISAGEEITYNYKFPLEEKKIPCNCGSKR</sequence>
<dbReference type="PROSITE" id="PS50280">
    <property type="entry name" value="SET"/>
    <property type="match status" value="1"/>
</dbReference>
<gene>
    <name evidence="14" type="ORF">OLC1_LOCUS21891</name>
</gene>
<accession>A0AAV1E581</accession>
<dbReference type="Gene3D" id="3.30.1490.40">
    <property type="match status" value="1"/>
</dbReference>
<dbReference type="Pfam" id="PF00856">
    <property type="entry name" value="SET"/>
    <property type="match status" value="1"/>
</dbReference>
<proteinExistence type="predicted"/>
<comment type="catalytic activity">
    <reaction evidence="10">
        <text>L-lysyl(4)-[histone H3] + 3 S-adenosyl-L-methionine = N(6),N(6),N(6)-trimethyl-L-lysyl(4)-[histone H3] + 3 S-adenosyl-L-homocysteine + 3 H(+)</text>
        <dbReference type="Rhea" id="RHEA:60260"/>
        <dbReference type="Rhea" id="RHEA-COMP:15537"/>
        <dbReference type="Rhea" id="RHEA-COMP:15547"/>
        <dbReference type="ChEBI" id="CHEBI:15378"/>
        <dbReference type="ChEBI" id="CHEBI:29969"/>
        <dbReference type="ChEBI" id="CHEBI:57856"/>
        <dbReference type="ChEBI" id="CHEBI:59789"/>
        <dbReference type="ChEBI" id="CHEBI:61961"/>
        <dbReference type="EC" id="2.1.1.354"/>
    </reaction>
</comment>
<feature type="region of interest" description="Disordered" evidence="11">
    <location>
        <begin position="1351"/>
        <end position="1378"/>
    </location>
</feature>
<feature type="domain" description="SET" evidence="12">
    <location>
        <begin position="1611"/>
        <end position="1728"/>
    </location>
</feature>
<evidence type="ECO:0000256" key="4">
    <source>
        <dbReference type="ARBA" id="ARBA00022679"/>
    </source>
</evidence>
<dbReference type="EC" id="2.1.1.354" evidence="2"/>
<keyword evidence="6" id="KW-0156">Chromatin regulator</keyword>
<dbReference type="PROSITE" id="PS50829">
    <property type="entry name" value="GYF"/>
    <property type="match status" value="1"/>
</dbReference>
<evidence type="ECO:0000256" key="3">
    <source>
        <dbReference type="ARBA" id="ARBA00022603"/>
    </source>
</evidence>
<protein>
    <recommendedName>
        <fullName evidence="2">[histone H3]-lysine(4) N-trimethyltransferase</fullName>
        <ecNumber evidence="2">2.1.1.354</ecNumber>
    </recommendedName>
</protein>
<feature type="region of interest" description="Disordered" evidence="11">
    <location>
        <begin position="76"/>
        <end position="95"/>
    </location>
</feature>
<evidence type="ECO:0000313" key="15">
    <source>
        <dbReference type="Proteomes" id="UP001161247"/>
    </source>
</evidence>
<name>A0AAV1E581_OLDCO</name>
<dbReference type="SMART" id="SM00317">
    <property type="entry name" value="SET"/>
    <property type="match status" value="1"/>
</dbReference>
<dbReference type="Pfam" id="PF02213">
    <property type="entry name" value="GYF"/>
    <property type="match status" value="1"/>
</dbReference>
<dbReference type="EMBL" id="OX459125">
    <property type="protein sequence ID" value="CAI9115344.1"/>
    <property type="molecule type" value="Genomic_DNA"/>
</dbReference>